<feature type="region of interest" description="Disordered" evidence="1">
    <location>
        <begin position="1"/>
        <end position="46"/>
    </location>
</feature>
<accession>A0A7G9RHZ0</accession>
<reference evidence="2 3" key="1">
    <citation type="submission" date="2020-08" db="EMBL/GenBank/DDBJ databases">
        <title>Genome sequence of Nocardioides mesophilus KACC 16243T.</title>
        <authorList>
            <person name="Hyun D.-W."/>
            <person name="Bae J.-W."/>
        </authorList>
    </citation>
    <scope>NUCLEOTIDE SEQUENCE [LARGE SCALE GENOMIC DNA]</scope>
    <source>
        <strain evidence="2 3">KACC 16243</strain>
    </source>
</reference>
<protein>
    <submittedName>
        <fullName evidence="2">Uncharacterized protein</fullName>
    </submittedName>
</protein>
<feature type="compositionally biased region" description="Basic and acidic residues" evidence="1">
    <location>
        <begin position="189"/>
        <end position="203"/>
    </location>
</feature>
<feature type="compositionally biased region" description="Low complexity" evidence="1">
    <location>
        <begin position="35"/>
        <end position="46"/>
    </location>
</feature>
<gene>
    <name evidence="2" type="ORF">H9L09_05075</name>
</gene>
<dbReference type="AlphaFoldDB" id="A0A7G9RHZ0"/>
<sequence>MEAGQRGRDAGAALRETGERGVVGPEAGVDHPDHGAPAGPVGAAGRGPDAVAAVEAEIAAGVAVGAVGGAALDEQHLGHPAQRLDLALVEEGGEAVERGGVAVGHLGVADPREQAVLARQQAPAQPGHGGTGAVEPLPGRRPGGRVGGRGPADEGDDVQPGEVGARRRAGGDREGGRSAGLVGRGGGGGERRQLRRQQHEPQDQGRQVPEPVRVRAHGDTFLVVTRDGNGSPSSQGVRGISMRTPISGIPGPAPTLGR</sequence>
<dbReference type="KEGG" id="nmes:H9L09_05075"/>
<proteinExistence type="predicted"/>
<feature type="region of interest" description="Disordered" evidence="1">
    <location>
        <begin position="117"/>
        <end position="258"/>
    </location>
</feature>
<name>A0A7G9RHZ0_9ACTN</name>
<dbReference type="EMBL" id="CP060713">
    <property type="protein sequence ID" value="QNN55215.1"/>
    <property type="molecule type" value="Genomic_DNA"/>
</dbReference>
<keyword evidence="3" id="KW-1185">Reference proteome</keyword>
<evidence type="ECO:0000313" key="2">
    <source>
        <dbReference type="EMBL" id="QNN55215.1"/>
    </source>
</evidence>
<organism evidence="2 3">
    <name type="scientific">Nocardioides mesophilus</name>
    <dbReference type="NCBI Taxonomy" id="433659"/>
    <lineage>
        <taxon>Bacteria</taxon>
        <taxon>Bacillati</taxon>
        <taxon>Actinomycetota</taxon>
        <taxon>Actinomycetes</taxon>
        <taxon>Propionibacteriales</taxon>
        <taxon>Nocardioidaceae</taxon>
        <taxon>Nocardioides</taxon>
    </lineage>
</organism>
<evidence type="ECO:0000313" key="3">
    <source>
        <dbReference type="Proteomes" id="UP000515947"/>
    </source>
</evidence>
<evidence type="ECO:0000256" key="1">
    <source>
        <dbReference type="SAM" id="MobiDB-lite"/>
    </source>
</evidence>
<dbReference type="Proteomes" id="UP000515947">
    <property type="component" value="Chromosome"/>
</dbReference>